<accession>E4PSW6</accession>
<organism evidence="2 3">
    <name type="scientific">Mycoplasma leachii (strain DSM 21131 / NCTC 10133 / N29 / PG50)</name>
    <dbReference type="NCBI Taxonomy" id="880447"/>
    <lineage>
        <taxon>Bacteria</taxon>
        <taxon>Bacillati</taxon>
        <taxon>Mycoplasmatota</taxon>
        <taxon>Mollicutes</taxon>
        <taxon>Mycoplasmataceae</taxon>
        <taxon>Mycoplasma</taxon>
    </lineage>
</organism>
<sequence>MLKNKQQELEKKIQKLETNQSDLRTKLLEKTKTKENLTGEVAHLNAENKKIEQLIKKIQSKKEELEK</sequence>
<name>E4PSW6_MYCLG</name>
<evidence type="ECO:0000313" key="3">
    <source>
        <dbReference type="Proteomes" id="UP000008712"/>
    </source>
</evidence>
<keyword evidence="3" id="KW-1185">Reference proteome</keyword>
<dbReference type="KEGG" id="mlc:MSB_A0922"/>
<evidence type="ECO:0000313" key="2">
    <source>
        <dbReference type="EMBL" id="ADR24637.1"/>
    </source>
</evidence>
<keyword evidence="1" id="KW-0175">Coiled coil</keyword>
<gene>
    <name evidence="2" type="ordered locus">MSB_A0922</name>
</gene>
<dbReference type="RefSeq" id="WP_013448147.1">
    <property type="nucleotide sequence ID" value="NC_014751.1"/>
</dbReference>
<reference evidence="3" key="1">
    <citation type="submission" date="2010-07" db="EMBL/GenBank/DDBJ databases">
        <title>Genome sequence of Mycoplasma leachii PG50 MU clone A8.</title>
        <authorList>
            <person name="Wise K."/>
            <person name="Calcutt M.J."/>
            <person name="Foecking M.F."/>
            <person name="Madupu R."/>
            <person name="DeBoy R.T."/>
            <person name="Roske K."/>
            <person name="Martin T.R."/>
            <person name="Hvinden M.L."/>
            <person name="Durkin A.S."/>
            <person name="Glass J."/>
            <person name="Methe B.A."/>
        </authorList>
    </citation>
    <scope>NUCLEOTIDE SEQUENCE [LARGE SCALE GENOMIC DNA]</scope>
    <source>
        <strain evidence="3">DSM 21131 / NCTC 10133 / N29 / PG50</strain>
    </source>
</reference>
<feature type="coiled-coil region" evidence="1">
    <location>
        <begin position="2"/>
        <end position="64"/>
    </location>
</feature>
<dbReference type="Proteomes" id="UP000008712">
    <property type="component" value="Chromosome"/>
</dbReference>
<dbReference type="HOGENOM" id="CLU_201170_0_0_14"/>
<proteinExistence type="predicted"/>
<dbReference type="EMBL" id="CP002108">
    <property type="protein sequence ID" value="ADR24637.1"/>
    <property type="molecule type" value="Genomic_DNA"/>
</dbReference>
<protein>
    <submittedName>
        <fullName evidence="2">Uncharacterized protein</fullName>
    </submittedName>
</protein>
<dbReference type="AlphaFoldDB" id="E4PSW6"/>
<evidence type="ECO:0000256" key="1">
    <source>
        <dbReference type="SAM" id="Coils"/>
    </source>
</evidence>
<reference evidence="2 3" key="2">
    <citation type="journal article" date="2012" name="J. Bacteriol.">
        <title>Complete Genome Sequences of Mycoplasma leachii Strain PG50T and the Pathogenic Mycoplasma mycoides subsp. mycoides Small Colony Biotype Strain Gladysdale.</title>
        <authorList>
            <person name="Wise K.S."/>
            <person name="Calcutt M.J."/>
            <person name="Foecking M.F."/>
            <person name="Madupu R."/>
            <person name="Deboy R.T."/>
            <person name="Roske K."/>
            <person name="Hvinden M.L."/>
            <person name="Martin T.R."/>
            <person name="Durkin A.S."/>
            <person name="Glass J.I."/>
            <person name="Methe B.A."/>
        </authorList>
    </citation>
    <scope>NUCLEOTIDE SEQUENCE [LARGE SCALE GENOMIC DNA]</scope>
    <source>
        <strain evidence="3">DSM 21131 / NCTC 10133 / N29 / PG50</strain>
    </source>
</reference>